<reference evidence="2" key="1">
    <citation type="journal article" date="2023" name="G3 (Bethesda)">
        <title>Genome assembly and association tests identify interacting loci associated with vigor, precocity, and sex in interspecific pistachio rootstocks.</title>
        <authorList>
            <person name="Palmer W."/>
            <person name="Jacygrad E."/>
            <person name="Sagayaradj S."/>
            <person name="Cavanaugh K."/>
            <person name="Han R."/>
            <person name="Bertier L."/>
            <person name="Beede B."/>
            <person name="Kafkas S."/>
            <person name="Golino D."/>
            <person name="Preece J."/>
            <person name="Michelmore R."/>
        </authorList>
    </citation>
    <scope>NUCLEOTIDE SEQUENCE [LARGE SCALE GENOMIC DNA]</scope>
</reference>
<dbReference type="EMBL" id="CM047739">
    <property type="protein sequence ID" value="KAJ0043868.1"/>
    <property type="molecule type" value="Genomic_DNA"/>
</dbReference>
<name>A0ACC0YYR4_9ROSI</name>
<evidence type="ECO:0000313" key="1">
    <source>
        <dbReference type="EMBL" id="KAJ0043868.1"/>
    </source>
</evidence>
<keyword evidence="2" id="KW-1185">Reference proteome</keyword>
<evidence type="ECO:0000313" key="2">
    <source>
        <dbReference type="Proteomes" id="UP001163603"/>
    </source>
</evidence>
<proteinExistence type="predicted"/>
<dbReference type="Proteomes" id="UP001163603">
    <property type="component" value="Chromosome 4"/>
</dbReference>
<gene>
    <name evidence="1" type="ORF">Pint_17434</name>
</gene>
<organism evidence="1 2">
    <name type="scientific">Pistacia integerrima</name>
    <dbReference type="NCBI Taxonomy" id="434235"/>
    <lineage>
        <taxon>Eukaryota</taxon>
        <taxon>Viridiplantae</taxon>
        <taxon>Streptophyta</taxon>
        <taxon>Embryophyta</taxon>
        <taxon>Tracheophyta</taxon>
        <taxon>Spermatophyta</taxon>
        <taxon>Magnoliopsida</taxon>
        <taxon>eudicotyledons</taxon>
        <taxon>Gunneridae</taxon>
        <taxon>Pentapetalae</taxon>
        <taxon>rosids</taxon>
        <taxon>malvids</taxon>
        <taxon>Sapindales</taxon>
        <taxon>Anacardiaceae</taxon>
        <taxon>Pistacia</taxon>
    </lineage>
</organism>
<protein>
    <submittedName>
        <fullName evidence="1">Uncharacterized protein</fullName>
    </submittedName>
</protein>
<accession>A0ACC0YYR4</accession>
<comment type="caution">
    <text evidence="1">The sequence shown here is derived from an EMBL/GenBank/DDBJ whole genome shotgun (WGS) entry which is preliminary data.</text>
</comment>
<sequence>MIVALFHWIRRSRTLSLFIYLFSGLISLLRCGKSCRLRWINYLRPDIKRGPFSREEEATIIQLHGLLGNK</sequence>